<name>A0A1E3TF18_MYCSH</name>
<evidence type="ECO:0000259" key="2">
    <source>
        <dbReference type="Pfam" id="PF08237"/>
    </source>
</evidence>
<dbReference type="InterPro" id="IPR013228">
    <property type="entry name" value="PE-PPE_C"/>
</dbReference>
<accession>A0A1E3TF18</accession>
<protein>
    <submittedName>
        <fullName evidence="3">PPE family protein PPE28 [Mycobacterium tuberculosis H37Rv]</fullName>
    </submittedName>
</protein>
<dbReference type="Pfam" id="PF08237">
    <property type="entry name" value="PE-PPE"/>
    <property type="match status" value="1"/>
</dbReference>
<dbReference type="EMBL" id="UEGW01000001">
    <property type="protein sequence ID" value="SRX95443.1"/>
    <property type="molecule type" value="Genomic_DNA"/>
</dbReference>
<dbReference type="Proteomes" id="UP000252015">
    <property type="component" value="Unassembled WGS sequence"/>
</dbReference>
<sequence>MRRAAQALCVTVGVVITSAALVGVPATQAPIPDAQTRAVQLTGGDAAESGLGDGVALVMGGSGIPLPPQRYADAADALYLQPLGFTGSAQPLFTPAGFYPTTGVNSLTVDASIAQGAQILSNAVLDQIARGEVDAANPVVVFGYSQSSALSTLTMQQLHEQGVPSDYVHFVLVGDTAAANGGMLERFDVPADTNPAVPSFGITFGGGTPDDLYPTDVYTLEYDGFADFPRYPLNLLADLNAFAGMIFQHLTYLTLGPEQIESAQLLETTGDSLTNYYMIPVENLPLLDPLRLIPVLGNPLADLLQPALRVLVNLGYGSITDGWSQGPANVPTPFELFPTNLDWNDVYTALVNGVQEGVEAAINDLANPENYQITPILDNPVLAPLVEAAYISGLTDTLQPTLEELSQALLGSNSFPITDATLSSPPIDIINALTATFSADYAALLPLADMVTALTTTLPAYNTGIFLDRLEAGDLLGAIGDPIAADTALVPFAIALGTSQIGSAIQGTLLNLMTLFS</sequence>
<feature type="chain" id="PRO_5039104534" evidence="1">
    <location>
        <begin position="20"/>
        <end position="517"/>
    </location>
</feature>
<dbReference type="InterPro" id="IPR029058">
    <property type="entry name" value="AB_hydrolase_fold"/>
</dbReference>
<keyword evidence="4" id="KW-1185">Reference proteome</keyword>
<dbReference type="Gene3D" id="3.40.50.1820">
    <property type="entry name" value="alpha/beta hydrolase"/>
    <property type="match status" value="1"/>
</dbReference>
<dbReference type="RefSeq" id="WP_069396488.1">
    <property type="nucleotide sequence ID" value="NZ_JACKUN010000032.1"/>
</dbReference>
<dbReference type="OrthoDB" id="4568361at2"/>
<evidence type="ECO:0000256" key="1">
    <source>
        <dbReference type="SAM" id="SignalP"/>
    </source>
</evidence>
<feature type="signal peptide" evidence="1">
    <location>
        <begin position="1"/>
        <end position="19"/>
    </location>
</feature>
<evidence type="ECO:0000313" key="4">
    <source>
        <dbReference type="Proteomes" id="UP000252015"/>
    </source>
</evidence>
<organism evidence="3 4">
    <name type="scientific">Mycobacterium shimoidei</name>
    <dbReference type="NCBI Taxonomy" id="29313"/>
    <lineage>
        <taxon>Bacteria</taxon>
        <taxon>Bacillati</taxon>
        <taxon>Actinomycetota</taxon>
        <taxon>Actinomycetes</taxon>
        <taxon>Mycobacteriales</taxon>
        <taxon>Mycobacteriaceae</taxon>
        <taxon>Mycobacterium</taxon>
    </lineage>
</organism>
<keyword evidence="1" id="KW-0732">Signal</keyword>
<dbReference type="AlphaFoldDB" id="A0A1E3TF18"/>
<dbReference type="SUPFAM" id="SSF53474">
    <property type="entry name" value="alpha/beta-Hydrolases"/>
    <property type="match status" value="1"/>
</dbReference>
<proteinExistence type="predicted"/>
<feature type="domain" description="PE-PPE" evidence="2">
    <location>
        <begin position="89"/>
        <end position="316"/>
    </location>
</feature>
<gene>
    <name evidence="3" type="ORF">MSP7336_03712</name>
</gene>
<evidence type="ECO:0000313" key="3">
    <source>
        <dbReference type="EMBL" id="SRX95443.1"/>
    </source>
</evidence>
<dbReference type="STRING" id="29313.BHQ16_13105"/>
<reference evidence="3 4" key="1">
    <citation type="submission" date="2018-05" db="EMBL/GenBank/DDBJ databases">
        <authorList>
            <consortium name="IHU Genomes"/>
        </authorList>
    </citation>
    <scope>NUCLEOTIDE SEQUENCE [LARGE SCALE GENOMIC DNA]</scope>
    <source>
        <strain evidence="3 4">P7336</strain>
    </source>
</reference>